<keyword evidence="17" id="KW-1185">Reference proteome</keyword>
<dbReference type="InterPro" id="IPR003265">
    <property type="entry name" value="HhH-GPD_domain"/>
</dbReference>
<evidence type="ECO:0000256" key="6">
    <source>
        <dbReference type="ARBA" id="ARBA00022485"/>
    </source>
</evidence>
<evidence type="ECO:0000256" key="14">
    <source>
        <dbReference type="RuleBase" id="RU365096"/>
    </source>
</evidence>
<dbReference type="InterPro" id="IPR029119">
    <property type="entry name" value="MutY_C"/>
</dbReference>
<dbReference type="InterPro" id="IPR015797">
    <property type="entry name" value="NUDIX_hydrolase-like_dom_sf"/>
</dbReference>
<dbReference type="Gene3D" id="1.10.340.30">
    <property type="entry name" value="Hypothetical protein, domain 2"/>
    <property type="match status" value="1"/>
</dbReference>
<evidence type="ECO:0000256" key="8">
    <source>
        <dbReference type="ARBA" id="ARBA00022763"/>
    </source>
</evidence>
<dbReference type="Proteomes" id="UP001174908">
    <property type="component" value="Unassembled WGS sequence"/>
</dbReference>
<comment type="catalytic activity">
    <reaction evidence="1 14">
        <text>Hydrolyzes free adenine bases from 7,8-dihydro-8-oxoguanine:adenine mismatched double-stranded DNA, leaving an apurinic site.</text>
        <dbReference type="EC" id="3.2.2.31"/>
    </reaction>
</comment>
<dbReference type="PANTHER" id="PTHR42944:SF1">
    <property type="entry name" value="ADENINE DNA GLYCOSYLASE"/>
    <property type="match status" value="1"/>
</dbReference>
<evidence type="ECO:0000256" key="10">
    <source>
        <dbReference type="ARBA" id="ARBA00023004"/>
    </source>
</evidence>
<dbReference type="InterPro" id="IPR044298">
    <property type="entry name" value="MIG/MutY"/>
</dbReference>
<comment type="function">
    <text evidence="2">Adenine glycosylase active on G-A mispairs. MutY also corrects error-prone DNA synthesis past GO lesions which are due to the oxidatively damaged form of guanine: 7,8-dihydro-8-oxoguanine (8-oxo-dGTP).</text>
</comment>
<dbReference type="Gene3D" id="3.90.79.10">
    <property type="entry name" value="Nucleoside Triphosphate Pyrophosphohydrolase"/>
    <property type="match status" value="1"/>
</dbReference>
<evidence type="ECO:0000256" key="11">
    <source>
        <dbReference type="ARBA" id="ARBA00023014"/>
    </source>
</evidence>
<evidence type="ECO:0000256" key="4">
    <source>
        <dbReference type="ARBA" id="ARBA00012045"/>
    </source>
</evidence>
<keyword evidence="10 14" id="KW-0408">Iron</keyword>
<sequence>MSDFSSRVVRWQASHGRSTLPWQNTRDPYRVWLSEIMLQQTQVSTVLGYFDRFLARFPSVAELARADEDEVLGLWSGLGYYSRARNMHRCAREVMARFDGAFPRTAVELATLPGIGRSTAAAIAAFCFGERVAILDGNVKRVLARWLGFDEDLASSTHEKALWNLATGLLPPADRPADIASYTQGLMDLGATVCTPRGPLCEACPVRLDCVARERGWQARLPVKTRKLKRTSQSLWLLLARDGNGRVWLEKRPSKGIWAGLHALPAFDSREALVAAMAESGTGGEMHDVPAFRHVLTHKDLHLHPVLCDVPGDRAACLSIGGTWADEKMWVGLGLPTPVRRLLTEFATRMP</sequence>
<keyword evidence="13 14" id="KW-0326">Glycosidase</keyword>
<comment type="similarity">
    <text evidence="3 14">Belongs to the Nth/MutY family.</text>
</comment>
<dbReference type="SUPFAM" id="SSF55811">
    <property type="entry name" value="Nudix"/>
    <property type="match status" value="1"/>
</dbReference>
<dbReference type="Gene3D" id="1.10.1670.10">
    <property type="entry name" value="Helix-hairpin-Helix base-excision DNA repair enzymes (C-terminal)"/>
    <property type="match status" value="1"/>
</dbReference>
<keyword evidence="8 14" id="KW-0227">DNA damage</keyword>
<dbReference type="InterPro" id="IPR005760">
    <property type="entry name" value="A/G_AdeGlyc_MutY"/>
</dbReference>
<accession>A0ABT7N5V5</accession>
<dbReference type="SMART" id="SM00525">
    <property type="entry name" value="FES"/>
    <property type="match status" value="1"/>
</dbReference>
<comment type="caution">
    <text evidence="16">The sequence shown here is derived from an EMBL/GenBank/DDBJ whole genome shotgun (WGS) entry which is preliminary data.</text>
</comment>
<dbReference type="EC" id="3.2.2.31" evidence="4 14"/>
<name>A0ABT7N5V5_9BURK</name>
<keyword evidence="7" id="KW-0479">Metal-binding</keyword>
<keyword evidence="6" id="KW-0004">4Fe-4S</keyword>
<dbReference type="RefSeq" id="WP_286658433.1">
    <property type="nucleotide sequence ID" value="NZ_JASZYV010000001.1"/>
</dbReference>
<dbReference type="InterPro" id="IPR023170">
    <property type="entry name" value="HhH_base_excis_C"/>
</dbReference>
<gene>
    <name evidence="16" type="primary">mutY</name>
    <name evidence="16" type="ORF">QTH91_02370</name>
</gene>
<dbReference type="Pfam" id="PF14815">
    <property type="entry name" value="NUDIX_4"/>
    <property type="match status" value="1"/>
</dbReference>
<dbReference type="EMBL" id="JASZYV010000001">
    <property type="protein sequence ID" value="MDM0043317.1"/>
    <property type="molecule type" value="Genomic_DNA"/>
</dbReference>
<reference evidence="16" key="1">
    <citation type="submission" date="2023-06" db="EMBL/GenBank/DDBJ databases">
        <authorList>
            <person name="Jiang Y."/>
            <person name="Liu Q."/>
        </authorList>
    </citation>
    <scope>NUCLEOTIDE SEQUENCE</scope>
    <source>
        <strain evidence="16">CGMCC 1.12089</strain>
    </source>
</reference>
<keyword evidence="12" id="KW-0234">DNA repair</keyword>
<dbReference type="InterPro" id="IPR003651">
    <property type="entry name" value="Endonuclease3_FeS-loop_motif"/>
</dbReference>
<evidence type="ECO:0000256" key="1">
    <source>
        <dbReference type="ARBA" id="ARBA00000843"/>
    </source>
</evidence>
<dbReference type="PANTHER" id="PTHR42944">
    <property type="entry name" value="ADENINE DNA GLYCOSYLASE"/>
    <property type="match status" value="1"/>
</dbReference>
<organism evidence="16 17">
    <name type="scientific">Variovorax dokdonensis</name>
    <dbReference type="NCBI Taxonomy" id="344883"/>
    <lineage>
        <taxon>Bacteria</taxon>
        <taxon>Pseudomonadati</taxon>
        <taxon>Pseudomonadota</taxon>
        <taxon>Betaproteobacteria</taxon>
        <taxon>Burkholderiales</taxon>
        <taxon>Comamonadaceae</taxon>
        <taxon>Variovorax</taxon>
    </lineage>
</organism>
<dbReference type="Pfam" id="PF00633">
    <property type="entry name" value="HHH"/>
    <property type="match status" value="1"/>
</dbReference>
<evidence type="ECO:0000256" key="13">
    <source>
        <dbReference type="ARBA" id="ARBA00023295"/>
    </source>
</evidence>
<comment type="cofactor">
    <cofactor evidence="14">
        <name>[4Fe-4S] cluster</name>
        <dbReference type="ChEBI" id="CHEBI:49883"/>
    </cofactor>
    <text evidence="14">Binds 1 [4Fe-4S] cluster.</text>
</comment>
<evidence type="ECO:0000313" key="16">
    <source>
        <dbReference type="EMBL" id="MDM0043317.1"/>
    </source>
</evidence>
<evidence type="ECO:0000256" key="5">
    <source>
        <dbReference type="ARBA" id="ARBA00022023"/>
    </source>
</evidence>
<proteinExistence type="inferred from homology"/>
<protein>
    <recommendedName>
        <fullName evidence="5 14">Adenine DNA glycosylase</fullName>
        <ecNumber evidence="4 14">3.2.2.31</ecNumber>
    </recommendedName>
</protein>
<dbReference type="InterPro" id="IPR000445">
    <property type="entry name" value="HhH_motif"/>
</dbReference>
<evidence type="ECO:0000256" key="7">
    <source>
        <dbReference type="ARBA" id="ARBA00022723"/>
    </source>
</evidence>
<dbReference type="CDD" id="cd03431">
    <property type="entry name" value="NUDIX_DNA_Glycosylase_C-MutY"/>
    <property type="match status" value="1"/>
</dbReference>
<feature type="domain" description="HhH-GPD" evidence="15">
    <location>
        <begin position="37"/>
        <end position="192"/>
    </location>
</feature>
<dbReference type="NCBIfam" id="TIGR01084">
    <property type="entry name" value="mutY"/>
    <property type="match status" value="1"/>
</dbReference>
<dbReference type="SMART" id="SM00478">
    <property type="entry name" value="ENDO3c"/>
    <property type="match status" value="1"/>
</dbReference>
<evidence type="ECO:0000256" key="3">
    <source>
        <dbReference type="ARBA" id="ARBA00008343"/>
    </source>
</evidence>
<dbReference type="SUPFAM" id="SSF48150">
    <property type="entry name" value="DNA-glycosylase"/>
    <property type="match status" value="1"/>
</dbReference>
<evidence type="ECO:0000256" key="2">
    <source>
        <dbReference type="ARBA" id="ARBA00002933"/>
    </source>
</evidence>
<evidence type="ECO:0000256" key="12">
    <source>
        <dbReference type="ARBA" id="ARBA00023204"/>
    </source>
</evidence>
<evidence type="ECO:0000259" key="15">
    <source>
        <dbReference type="SMART" id="SM00478"/>
    </source>
</evidence>
<dbReference type="InterPro" id="IPR011257">
    <property type="entry name" value="DNA_glycosylase"/>
</dbReference>
<keyword evidence="11" id="KW-0411">Iron-sulfur</keyword>
<evidence type="ECO:0000313" key="17">
    <source>
        <dbReference type="Proteomes" id="UP001174908"/>
    </source>
</evidence>
<keyword evidence="9" id="KW-0378">Hydrolase</keyword>
<evidence type="ECO:0000256" key="9">
    <source>
        <dbReference type="ARBA" id="ARBA00022801"/>
    </source>
</evidence>
<dbReference type="CDD" id="cd00056">
    <property type="entry name" value="ENDO3c"/>
    <property type="match status" value="1"/>
</dbReference>
<dbReference type="Pfam" id="PF00730">
    <property type="entry name" value="HhH-GPD"/>
    <property type="match status" value="1"/>
</dbReference>